<dbReference type="EMBL" id="JAVRHK010000010">
    <property type="protein sequence ID" value="MDT0677659.1"/>
    <property type="molecule type" value="Genomic_DNA"/>
</dbReference>
<dbReference type="Pfam" id="PF00892">
    <property type="entry name" value="EamA"/>
    <property type="match status" value="1"/>
</dbReference>
<keyword evidence="1" id="KW-0812">Transmembrane</keyword>
<dbReference type="InterPro" id="IPR000620">
    <property type="entry name" value="EamA_dom"/>
</dbReference>
<comment type="caution">
    <text evidence="3">The sequence shown here is derived from an EMBL/GenBank/DDBJ whole genome shotgun (WGS) entry which is preliminary data.</text>
</comment>
<keyword evidence="4" id="KW-1185">Reference proteome</keyword>
<sequence>MTNKTGFLAALFSAVAWSTTGIYVRFLNGFSSLEIVAGRCLSGLLFIVLFLVFAVQAFQKKYGYPSKLGFYAF</sequence>
<accession>A0ABU3D8F3</accession>
<feature type="domain" description="EamA" evidence="2">
    <location>
        <begin position="5"/>
        <end position="59"/>
    </location>
</feature>
<keyword evidence="1" id="KW-1133">Transmembrane helix</keyword>
<organism evidence="3 4">
    <name type="scientific">Autumnicola musiva</name>
    <dbReference type="NCBI Taxonomy" id="3075589"/>
    <lineage>
        <taxon>Bacteria</taxon>
        <taxon>Pseudomonadati</taxon>
        <taxon>Bacteroidota</taxon>
        <taxon>Flavobacteriia</taxon>
        <taxon>Flavobacteriales</taxon>
        <taxon>Flavobacteriaceae</taxon>
        <taxon>Autumnicola</taxon>
    </lineage>
</organism>
<dbReference type="RefSeq" id="WP_311504001.1">
    <property type="nucleotide sequence ID" value="NZ_JAVRHK010000010.1"/>
</dbReference>
<proteinExistence type="predicted"/>
<dbReference type="Proteomes" id="UP001262582">
    <property type="component" value="Unassembled WGS sequence"/>
</dbReference>
<feature type="transmembrane region" description="Helical" evidence="1">
    <location>
        <begin position="36"/>
        <end position="58"/>
    </location>
</feature>
<protein>
    <recommendedName>
        <fullName evidence="2">EamA domain-containing protein</fullName>
    </recommendedName>
</protein>
<evidence type="ECO:0000259" key="2">
    <source>
        <dbReference type="Pfam" id="PF00892"/>
    </source>
</evidence>
<keyword evidence="1" id="KW-0472">Membrane</keyword>
<evidence type="ECO:0000256" key="1">
    <source>
        <dbReference type="SAM" id="Phobius"/>
    </source>
</evidence>
<evidence type="ECO:0000313" key="4">
    <source>
        <dbReference type="Proteomes" id="UP001262582"/>
    </source>
</evidence>
<reference evidence="3 4" key="1">
    <citation type="submission" date="2023-09" db="EMBL/GenBank/DDBJ databases">
        <authorList>
            <person name="Rey-Velasco X."/>
        </authorList>
    </citation>
    <scope>NUCLEOTIDE SEQUENCE [LARGE SCALE GENOMIC DNA]</scope>
    <source>
        <strain evidence="3 4">F117</strain>
    </source>
</reference>
<evidence type="ECO:0000313" key="3">
    <source>
        <dbReference type="EMBL" id="MDT0677659.1"/>
    </source>
</evidence>
<gene>
    <name evidence="3" type="ORF">RM539_13810</name>
</gene>
<name>A0ABU3D8F3_9FLAO</name>